<keyword evidence="1" id="KW-1133">Transmembrane helix</keyword>
<organism evidence="2 3">
    <name type="scientific">Georgenia halotolerans</name>
    <dbReference type="NCBI Taxonomy" id="3028317"/>
    <lineage>
        <taxon>Bacteria</taxon>
        <taxon>Bacillati</taxon>
        <taxon>Actinomycetota</taxon>
        <taxon>Actinomycetes</taxon>
        <taxon>Micrococcales</taxon>
        <taxon>Bogoriellaceae</taxon>
        <taxon>Georgenia</taxon>
    </lineage>
</organism>
<keyword evidence="1" id="KW-0812">Transmembrane</keyword>
<dbReference type="Proteomes" id="UP001165561">
    <property type="component" value="Unassembled WGS sequence"/>
</dbReference>
<keyword evidence="3" id="KW-1185">Reference proteome</keyword>
<feature type="transmembrane region" description="Helical" evidence="1">
    <location>
        <begin position="12"/>
        <end position="32"/>
    </location>
</feature>
<name>A0ABT5TUR8_9MICO</name>
<evidence type="ECO:0000313" key="3">
    <source>
        <dbReference type="Proteomes" id="UP001165561"/>
    </source>
</evidence>
<comment type="caution">
    <text evidence="2">The sequence shown here is derived from an EMBL/GenBank/DDBJ whole genome shotgun (WGS) entry which is preliminary data.</text>
</comment>
<protein>
    <recommendedName>
        <fullName evidence="4">Major facilitator superfamily (MFS) profile domain-containing protein</fullName>
    </recommendedName>
</protein>
<accession>A0ABT5TUR8</accession>
<evidence type="ECO:0008006" key="4">
    <source>
        <dbReference type="Google" id="ProtNLM"/>
    </source>
</evidence>
<reference evidence="2" key="1">
    <citation type="submission" date="2023-02" db="EMBL/GenBank/DDBJ databases">
        <title>Georgenia sp.10Sc9-8, isolated from a soil sample collected from the Taklamakan desert.</title>
        <authorList>
            <person name="Liu S."/>
        </authorList>
    </citation>
    <scope>NUCLEOTIDE SEQUENCE</scope>
    <source>
        <strain evidence="2">10Sc9-8</strain>
    </source>
</reference>
<evidence type="ECO:0000256" key="1">
    <source>
        <dbReference type="SAM" id="Phobius"/>
    </source>
</evidence>
<feature type="transmembrane region" description="Helical" evidence="1">
    <location>
        <begin position="82"/>
        <end position="103"/>
    </location>
</feature>
<feature type="transmembrane region" description="Helical" evidence="1">
    <location>
        <begin position="109"/>
        <end position="127"/>
    </location>
</feature>
<gene>
    <name evidence="2" type="ORF">PU560_04885</name>
</gene>
<proteinExistence type="predicted"/>
<evidence type="ECO:0000313" key="2">
    <source>
        <dbReference type="EMBL" id="MDD9205802.1"/>
    </source>
</evidence>
<sequence length="144" mass="14650">MATGQRVRPVRTVLSALVGGAIGALVIGYATGQVVSLLGSGEHGAWAALGAAVVAAALGAFVGAAVALVLAFRDETARDRRVTALTTLVGGPVLLAAVAALASRIQVDWNVPALWLAVVLPASALIGRRLAVRRGTRAESPRRR</sequence>
<feature type="transmembrane region" description="Helical" evidence="1">
    <location>
        <begin position="44"/>
        <end position="70"/>
    </location>
</feature>
<dbReference type="EMBL" id="JARACI010000662">
    <property type="protein sequence ID" value="MDD9205802.1"/>
    <property type="molecule type" value="Genomic_DNA"/>
</dbReference>
<keyword evidence="1" id="KW-0472">Membrane</keyword>